<organism evidence="1 2">
    <name type="scientific">Cetraspora pellucida</name>
    <dbReference type="NCBI Taxonomy" id="1433469"/>
    <lineage>
        <taxon>Eukaryota</taxon>
        <taxon>Fungi</taxon>
        <taxon>Fungi incertae sedis</taxon>
        <taxon>Mucoromycota</taxon>
        <taxon>Glomeromycotina</taxon>
        <taxon>Glomeromycetes</taxon>
        <taxon>Diversisporales</taxon>
        <taxon>Gigasporaceae</taxon>
        <taxon>Cetraspora</taxon>
    </lineage>
</organism>
<name>A0ACA9QJ44_9GLOM</name>
<accession>A0ACA9QJ44</accession>
<dbReference type="EMBL" id="CAJVPW010042669">
    <property type="protein sequence ID" value="CAG8750666.1"/>
    <property type="molecule type" value="Genomic_DNA"/>
</dbReference>
<gene>
    <name evidence="1" type="ORF">SPELUC_LOCUS14453</name>
</gene>
<comment type="caution">
    <text evidence="1">The sequence shown here is derived from an EMBL/GenBank/DDBJ whole genome shotgun (WGS) entry which is preliminary data.</text>
</comment>
<dbReference type="Proteomes" id="UP000789366">
    <property type="component" value="Unassembled WGS sequence"/>
</dbReference>
<sequence>MFKKLQRKVDPDENFLTDFIVQLFIKDLRPEYTIPVQAAISEDLATAITQARH</sequence>
<proteinExistence type="predicted"/>
<evidence type="ECO:0000313" key="2">
    <source>
        <dbReference type="Proteomes" id="UP000789366"/>
    </source>
</evidence>
<evidence type="ECO:0000313" key="1">
    <source>
        <dbReference type="EMBL" id="CAG8750666.1"/>
    </source>
</evidence>
<protein>
    <submittedName>
        <fullName evidence="1">838_t:CDS:1</fullName>
    </submittedName>
</protein>
<keyword evidence="2" id="KW-1185">Reference proteome</keyword>
<reference evidence="1" key="1">
    <citation type="submission" date="2021-06" db="EMBL/GenBank/DDBJ databases">
        <authorList>
            <person name="Kallberg Y."/>
            <person name="Tangrot J."/>
            <person name="Rosling A."/>
        </authorList>
    </citation>
    <scope>NUCLEOTIDE SEQUENCE</scope>
    <source>
        <strain evidence="1">28 12/20/2015</strain>
    </source>
</reference>